<feature type="chain" id="PRO_5047476555" description="CBM2 domain-containing protein" evidence="1">
    <location>
        <begin position="24"/>
        <end position="126"/>
    </location>
</feature>
<evidence type="ECO:0000256" key="1">
    <source>
        <dbReference type="SAM" id="SignalP"/>
    </source>
</evidence>
<organism evidence="2 3">
    <name type="scientific">Streptomyces tremellae</name>
    <dbReference type="NCBI Taxonomy" id="1124239"/>
    <lineage>
        <taxon>Bacteria</taxon>
        <taxon>Bacillati</taxon>
        <taxon>Actinomycetota</taxon>
        <taxon>Actinomycetes</taxon>
        <taxon>Kitasatosporales</taxon>
        <taxon>Streptomycetaceae</taxon>
        <taxon>Streptomyces</taxon>
    </lineage>
</organism>
<protein>
    <recommendedName>
        <fullName evidence="4">CBM2 domain-containing protein</fullName>
    </recommendedName>
</protein>
<dbReference type="EMBL" id="BAABEP010000005">
    <property type="protein sequence ID" value="GAA3717341.1"/>
    <property type="molecule type" value="Genomic_DNA"/>
</dbReference>
<accession>A0ABP7EDK2</accession>
<evidence type="ECO:0000313" key="2">
    <source>
        <dbReference type="EMBL" id="GAA3717341.1"/>
    </source>
</evidence>
<keyword evidence="1" id="KW-0732">Signal</keyword>
<dbReference type="Proteomes" id="UP001499884">
    <property type="component" value="Unassembled WGS sequence"/>
</dbReference>
<proteinExistence type="predicted"/>
<evidence type="ECO:0000313" key="3">
    <source>
        <dbReference type="Proteomes" id="UP001499884"/>
    </source>
</evidence>
<comment type="caution">
    <text evidence="2">The sequence shown here is derived from an EMBL/GenBank/DDBJ whole genome shotgun (WGS) entry which is preliminary data.</text>
</comment>
<name>A0ABP7EDK2_9ACTN</name>
<keyword evidence="3" id="KW-1185">Reference proteome</keyword>
<gene>
    <name evidence="2" type="ORF">GCM10023082_13660</name>
</gene>
<evidence type="ECO:0008006" key="4">
    <source>
        <dbReference type="Google" id="ProtNLM"/>
    </source>
</evidence>
<dbReference type="RefSeq" id="WP_345642551.1">
    <property type="nucleotide sequence ID" value="NZ_BAABEP010000005.1"/>
</dbReference>
<reference evidence="3" key="1">
    <citation type="journal article" date="2019" name="Int. J. Syst. Evol. Microbiol.">
        <title>The Global Catalogue of Microorganisms (GCM) 10K type strain sequencing project: providing services to taxonomists for standard genome sequencing and annotation.</title>
        <authorList>
            <consortium name="The Broad Institute Genomics Platform"/>
            <consortium name="The Broad Institute Genome Sequencing Center for Infectious Disease"/>
            <person name="Wu L."/>
            <person name="Ma J."/>
        </authorList>
    </citation>
    <scope>NUCLEOTIDE SEQUENCE [LARGE SCALE GENOMIC DNA]</scope>
    <source>
        <strain evidence="3">JCM 30846</strain>
    </source>
</reference>
<sequence length="126" mass="12530">MRAAPAAGGPAALVLLLTGTALSAATAPAAADSSACTHDFSGPQVCIRLEGRGATNSVTGIWTNPPASLAARTVSLFLDGRLVSTATATRSGRALTHTWPSSDLGSGTRVCVTFQGSARSACQTTG</sequence>
<feature type="signal peptide" evidence="1">
    <location>
        <begin position="1"/>
        <end position="23"/>
    </location>
</feature>